<protein>
    <submittedName>
        <fullName evidence="1">Uncharacterized protein</fullName>
    </submittedName>
</protein>
<organism evidence="1 2">
    <name type="scientific">Lophiostoma macrostomum CBS 122681</name>
    <dbReference type="NCBI Taxonomy" id="1314788"/>
    <lineage>
        <taxon>Eukaryota</taxon>
        <taxon>Fungi</taxon>
        <taxon>Dikarya</taxon>
        <taxon>Ascomycota</taxon>
        <taxon>Pezizomycotina</taxon>
        <taxon>Dothideomycetes</taxon>
        <taxon>Pleosporomycetidae</taxon>
        <taxon>Pleosporales</taxon>
        <taxon>Lophiostomataceae</taxon>
        <taxon>Lophiostoma</taxon>
    </lineage>
</organism>
<name>A0A6A6T9B1_9PLEO</name>
<reference evidence="1" key="1">
    <citation type="journal article" date="2020" name="Stud. Mycol.">
        <title>101 Dothideomycetes genomes: a test case for predicting lifestyles and emergence of pathogens.</title>
        <authorList>
            <person name="Haridas S."/>
            <person name="Albert R."/>
            <person name="Binder M."/>
            <person name="Bloem J."/>
            <person name="Labutti K."/>
            <person name="Salamov A."/>
            <person name="Andreopoulos B."/>
            <person name="Baker S."/>
            <person name="Barry K."/>
            <person name="Bills G."/>
            <person name="Bluhm B."/>
            <person name="Cannon C."/>
            <person name="Castanera R."/>
            <person name="Culley D."/>
            <person name="Daum C."/>
            <person name="Ezra D."/>
            <person name="Gonzalez J."/>
            <person name="Henrissat B."/>
            <person name="Kuo A."/>
            <person name="Liang C."/>
            <person name="Lipzen A."/>
            <person name="Lutzoni F."/>
            <person name="Magnuson J."/>
            <person name="Mondo S."/>
            <person name="Nolan M."/>
            <person name="Ohm R."/>
            <person name="Pangilinan J."/>
            <person name="Park H.-J."/>
            <person name="Ramirez L."/>
            <person name="Alfaro M."/>
            <person name="Sun H."/>
            <person name="Tritt A."/>
            <person name="Yoshinaga Y."/>
            <person name="Zwiers L.-H."/>
            <person name="Turgeon B."/>
            <person name="Goodwin S."/>
            <person name="Spatafora J."/>
            <person name="Crous P."/>
            <person name="Grigoriev I."/>
        </authorList>
    </citation>
    <scope>NUCLEOTIDE SEQUENCE</scope>
    <source>
        <strain evidence="1">CBS 122681</strain>
    </source>
</reference>
<keyword evidence="2" id="KW-1185">Reference proteome</keyword>
<dbReference type="EMBL" id="MU004343">
    <property type="protein sequence ID" value="KAF2655887.1"/>
    <property type="molecule type" value="Genomic_DNA"/>
</dbReference>
<evidence type="ECO:0000313" key="1">
    <source>
        <dbReference type="EMBL" id="KAF2655887.1"/>
    </source>
</evidence>
<dbReference type="Proteomes" id="UP000799324">
    <property type="component" value="Unassembled WGS sequence"/>
</dbReference>
<evidence type="ECO:0000313" key="2">
    <source>
        <dbReference type="Proteomes" id="UP000799324"/>
    </source>
</evidence>
<dbReference type="AlphaFoldDB" id="A0A6A6T9B1"/>
<sequence length="220" mass="26090">MEQVTKEKILVKVAFTNEVEAFPSDAPEDHAHIIDNRLFPYFYPIRTKKIDVKIWDAVVTLFHKCGHLDIFRRDDQTTQLIFKLKGRELDTSVVLQKKGRSVQIGRNIDDGRYEWFWFMSCKIADDGAWRVVRAASEKRFKREVEVTTEDGTTSTKRRTFIKRIDADTNELRAEFAREMAHFLMRSRCFNAATWKKIVHTRLTDQPRKEGDWLELPWTYE</sequence>
<proteinExistence type="predicted"/>
<gene>
    <name evidence="1" type="ORF">K491DRAFT_678532</name>
</gene>
<accession>A0A6A6T9B1</accession>